<dbReference type="Gene3D" id="3.30.70.1290">
    <property type="entry name" value="Transposase IS200-like"/>
    <property type="match status" value="1"/>
</dbReference>
<dbReference type="Proteomes" id="UP000319353">
    <property type="component" value="Unassembled WGS sequence"/>
</dbReference>
<dbReference type="InterPro" id="IPR010921">
    <property type="entry name" value="Trp_repressor/repl_initiator"/>
</dbReference>
<dbReference type="PANTHER" id="PTHR34322:SF2">
    <property type="entry name" value="TRANSPOSASE IS200-LIKE DOMAIN-CONTAINING PROTEIN"/>
    <property type="match status" value="1"/>
</dbReference>
<dbReference type="PANTHER" id="PTHR34322">
    <property type="entry name" value="TRANSPOSASE, Y1_TNP DOMAIN-CONTAINING"/>
    <property type="match status" value="1"/>
</dbReference>
<accession>A0A537KXB8</accession>
<dbReference type="GO" id="GO:0004803">
    <property type="term" value="F:transposase activity"/>
    <property type="evidence" value="ECO:0007669"/>
    <property type="project" value="InterPro"/>
</dbReference>
<dbReference type="EMBL" id="VBAL01000116">
    <property type="protein sequence ID" value="TMJ00394.1"/>
    <property type="molecule type" value="Genomic_DNA"/>
</dbReference>
<dbReference type="InterPro" id="IPR002686">
    <property type="entry name" value="Transposase_17"/>
</dbReference>
<feature type="domain" description="Transposase IS200-like" evidence="1">
    <location>
        <begin position="9"/>
        <end position="123"/>
    </location>
</feature>
<evidence type="ECO:0000313" key="2">
    <source>
        <dbReference type="EMBL" id="TMJ00394.1"/>
    </source>
</evidence>
<name>A0A537KXB8_9BACT</name>
<reference evidence="2 3" key="1">
    <citation type="journal article" date="2019" name="Nat. Microbiol.">
        <title>Mediterranean grassland soil C-N compound turnover is dependent on rainfall and depth, and is mediated by genomically divergent microorganisms.</title>
        <authorList>
            <person name="Diamond S."/>
            <person name="Andeer P.F."/>
            <person name="Li Z."/>
            <person name="Crits-Christoph A."/>
            <person name="Burstein D."/>
            <person name="Anantharaman K."/>
            <person name="Lane K.R."/>
            <person name="Thomas B.C."/>
            <person name="Pan C."/>
            <person name="Northen T.R."/>
            <person name="Banfield J.F."/>
        </authorList>
    </citation>
    <scope>NUCLEOTIDE SEQUENCE [LARGE SCALE GENOMIC DNA]</scope>
    <source>
        <strain evidence="2">NP_4</strain>
    </source>
</reference>
<dbReference type="InterPro" id="IPR036515">
    <property type="entry name" value="Transposase_17_sf"/>
</dbReference>
<dbReference type="AlphaFoldDB" id="A0A537KXB8"/>
<evidence type="ECO:0000259" key="1">
    <source>
        <dbReference type="SMART" id="SM01321"/>
    </source>
</evidence>
<organism evidence="2 3">
    <name type="scientific">Candidatus Segetimicrobium genomatis</name>
    <dbReference type="NCBI Taxonomy" id="2569760"/>
    <lineage>
        <taxon>Bacteria</taxon>
        <taxon>Bacillati</taxon>
        <taxon>Candidatus Sysuimicrobiota</taxon>
        <taxon>Candidatus Sysuimicrobiia</taxon>
        <taxon>Candidatus Sysuimicrobiales</taxon>
        <taxon>Candidatus Segetimicrobiaceae</taxon>
        <taxon>Candidatus Segetimicrobium</taxon>
    </lineage>
</organism>
<gene>
    <name evidence="2" type="ORF">E6H01_09600</name>
</gene>
<dbReference type="GO" id="GO:0006313">
    <property type="term" value="P:DNA transposition"/>
    <property type="evidence" value="ECO:0007669"/>
    <property type="project" value="InterPro"/>
</dbReference>
<protein>
    <recommendedName>
        <fullName evidence="1">Transposase IS200-like domain-containing protein</fullName>
    </recommendedName>
</protein>
<dbReference type="SUPFAM" id="SSF143422">
    <property type="entry name" value="Transposase IS200-like"/>
    <property type="match status" value="1"/>
</dbReference>
<dbReference type="GO" id="GO:0043565">
    <property type="term" value="F:sequence-specific DNA binding"/>
    <property type="evidence" value="ECO:0007669"/>
    <property type="project" value="InterPro"/>
</dbReference>
<dbReference type="SUPFAM" id="SSF48295">
    <property type="entry name" value="TrpR-like"/>
    <property type="match status" value="1"/>
</dbReference>
<proteinExistence type="predicted"/>
<sequence length="324" mass="37362">MARPLRVQFPGAYYHVMNRGLQRRPVFLGAADHHRFLDLLQDIHGRWQVEIFAYCCMTTHYHLFLQTPLGNLARVMRHLDGLYTQGFNRAHGRDGPLFRGRYKSLLVDADAYLLQIVRYIHLNPVEAGLAADPLTYHWSSHRLYHQHQTPAWLASERILAFFDDLPAFDQFIAEGNARSLSAFYQRKRWTPFLGDEQFVRRALEQTRVSPENPRAERTPQFPTIDAVVRFVCQRTATPLDAIQIGYRGRRNVPRSLAVFLSSRVAGFPHREICEYFHFETCGAVTRVCQRTEQLLSADPGLRHLISPDGDASRDRGPGLCYVKT</sequence>
<dbReference type="SMART" id="SM01321">
    <property type="entry name" value="Y1_Tnp"/>
    <property type="match status" value="1"/>
</dbReference>
<dbReference type="Gene3D" id="1.10.1750.10">
    <property type="match status" value="1"/>
</dbReference>
<dbReference type="Pfam" id="PF01797">
    <property type="entry name" value="Y1_Tnp"/>
    <property type="match status" value="1"/>
</dbReference>
<comment type="caution">
    <text evidence="2">The sequence shown here is derived from an EMBL/GenBank/DDBJ whole genome shotgun (WGS) entry which is preliminary data.</text>
</comment>
<evidence type="ECO:0000313" key="3">
    <source>
        <dbReference type="Proteomes" id="UP000319353"/>
    </source>
</evidence>